<organism evidence="2 3">
    <name type="scientific">Cerasicoccus arenae</name>
    <dbReference type="NCBI Taxonomy" id="424488"/>
    <lineage>
        <taxon>Bacteria</taxon>
        <taxon>Pseudomonadati</taxon>
        <taxon>Verrucomicrobiota</taxon>
        <taxon>Opitutia</taxon>
        <taxon>Puniceicoccales</taxon>
        <taxon>Cerasicoccaceae</taxon>
        <taxon>Cerasicoccus</taxon>
    </lineage>
</organism>
<gene>
    <name evidence="2" type="ORF">GCM10007047_10240</name>
</gene>
<proteinExistence type="predicted"/>
<dbReference type="Proteomes" id="UP000642829">
    <property type="component" value="Unassembled WGS sequence"/>
</dbReference>
<dbReference type="RefSeq" id="WP_200163410.1">
    <property type="nucleotide sequence ID" value="NZ_BMXG01000005.1"/>
</dbReference>
<comment type="caution">
    <text evidence="2">The sequence shown here is derived from an EMBL/GenBank/DDBJ whole genome shotgun (WGS) entry which is preliminary data.</text>
</comment>
<reference evidence="2" key="1">
    <citation type="journal article" date="2014" name="Int. J. Syst. Evol. Microbiol.">
        <title>Complete genome sequence of Corynebacterium casei LMG S-19264T (=DSM 44701T), isolated from a smear-ripened cheese.</title>
        <authorList>
            <consortium name="US DOE Joint Genome Institute (JGI-PGF)"/>
            <person name="Walter F."/>
            <person name="Albersmeier A."/>
            <person name="Kalinowski J."/>
            <person name="Ruckert C."/>
        </authorList>
    </citation>
    <scope>NUCLEOTIDE SEQUENCE</scope>
    <source>
        <strain evidence="2">KCTC 12870</strain>
    </source>
</reference>
<dbReference type="EMBL" id="BMXG01000005">
    <property type="protein sequence ID" value="GHB96375.1"/>
    <property type="molecule type" value="Genomic_DNA"/>
</dbReference>
<reference evidence="2" key="2">
    <citation type="submission" date="2020-09" db="EMBL/GenBank/DDBJ databases">
        <authorList>
            <person name="Sun Q."/>
            <person name="Kim S."/>
        </authorList>
    </citation>
    <scope>NUCLEOTIDE SEQUENCE</scope>
    <source>
        <strain evidence="2">KCTC 12870</strain>
    </source>
</reference>
<evidence type="ECO:0000256" key="1">
    <source>
        <dbReference type="SAM" id="SignalP"/>
    </source>
</evidence>
<keyword evidence="1" id="KW-0732">Signal</keyword>
<accession>A0A8J3D8T4</accession>
<name>A0A8J3D8T4_9BACT</name>
<evidence type="ECO:0000313" key="2">
    <source>
        <dbReference type="EMBL" id="GHB96375.1"/>
    </source>
</evidence>
<evidence type="ECO:0000313" key="3">
    <source>
        <dbReference type="Proteomes" id="UP000642829"/>
    </source>
</evidence>
<protein>
    <submittedName>
        <fullName evidence="2">Uncharacterized protein</fullName>
    </submittedName>
</protein>
<sequence>MHPRIPSLFILVSLLLGPAFSQLSAQTQDPVTVKNVKFYSKEGAYKDYLCEIELEGQVNPNPEATNPKYVDDVKVSLLMGYPHPNKSGEFIFHISEVVIATMEVKKSRKIGFWLPYDIAQRDNVGKEPEFWYIDIEVDNSQIPISQANVRNRASSNLRNPTAIQSMQNQASNASEGILLPGYLSGNGYRERGENRPPFIRKEEN</sequence>
<feature type="chain" id="PRO_5035327539" evidence="1">
    <location>
        <begin position="22"/>
        <end position="204"/>
    </location>
</feature>
<feature type="signal peptide" evidence="1">
    <location>
        <begin position="1"/>
        <end position="21"/>
    </location>
</feature>
<keyword evidence="3" id="KW-1185">Reference proteome</keyword>
<dbReference type="AlphaFoldDB" id="A0A8J3D8T4"/>